<feature type="transmembrane region" description="Helical" evidence="1">
    <location>
        <begin position="107"/>
        <end position="129"/>
    </location>
</feature>
<keyword evidence="1" id="KW-0472">Membrane</keyword>
<organism evidence="2 3">
    <name type="scientific">Rhodoluna lacicola</name>
    <dbReference type="NCBI Taxonomy" id="529884"/>
    <lineage>
        <taxon>Bacteria</taxon>
        <taxon>Bacillati</taxon>
        <taxon>Actinomycetota</taxon>
        <taxon>Actinomycetes</taxon>
        <taxon>Micrococcales</taxon>
        <taxon>Microbacteriaceae</taxon>
        <taxon>Luna cluster</taxon>
        <taxon>Luna-1 subcluster</taxon>
        <taxon>Rhodoluna</taxon>
    </lineage>
</organism>
<dbReference type="Proteomes" id="UP000067708">
    <property type="component" value="Chromosome"/>
</dbReference>
<accession>A0A060JGJ5</accession>
<name>A0A060JGJ5_9MICO</name>
<feature type="transmembrane region" description="Helical" evidence="1">
    <location>
        <begin position="49"/>
        <end position="69"/>
    </location>
</feature>
<dbReference type="PANTHER" id="PTHR40078:SF1">
    <property type="entry name" value="INTEGRAL MEMBRANE PROTEIN"/>
    <property type="match status" value="1"/>
</dbReference>
<evidence type="ECO:0000313" key="2">
    <source>
        <dbReference type="EMBL" id="AIC47632.1"/>
    </source>
</evidence>
<gene>
    <name evidence="2" type="ORF">Rhola_00008300</name>
</gene>
<evidence type="ECO:0000313" key="3">
    <source>
        <dbReference type="Proteomes" id="UP000067708"/>
    </source>
</evidence>
<dbReference type="OrthoDB" id="154912at2"/>
<keyword evidence="1" id="KW-0812">Transmembrane</keyword>
<keyword evidence="3" id="KW-1185">Reference proteome</keyword>
<dbReference type="KEGG" id="rla:Rhola_00008300"/>
<feature type="transmembrane region" description="Helical" evidence="1">
    <location>
        <begin position="76"/>
        <end position="95"/>
    </location>
</feature>
<dbReference type="Pfam" id="PF19700">
    <property type="entry name" value="DUF6198"/>
    <property type="match status" value="1"/>
</dbReference>
<evidence type="ECO:0000256" key="1">
    <source>
        <dbReference type="SAM" id="Phobius"/>
    </source>
</evidence>
<sequence>MRFDFRTVRRLTRLNIGLMIYGLGLAMIVEAEIGLPPWDVFAKGISIQLGITYGIASVIVSALVLLAWIPLKVKPGIGSILNAILIGLWSDVFIPQIPKIDNYLGNLAMFLIGMVIVATATGIYITSYLGSGPRDGLMIGTQKLLGWPLWQIRTMYEVLVLVIGWLMGGQVREGTLIFAVCIGVLMQVSLRFFKYDESKKII</sequence>
<proteinExistence type="predicted"/>
<dbReference type="STRING" id="529884.Rhola_00008300"/>
<dbReference type="EMBL" id="CP007490">
    <property type="protein sequence ID" value="AIC47632.1"/>
    <property type="molecule type" value="Genomic_DNA"/>
</dbReference>
<dbReference type="PATRIC" id="fig|529884.3.peg.792"/>
<dbReference type="AlphaFoldDB" id="A0A060JGJ5"/>
<reference evidence="2 3" key="1">
    <citation type="journal article" date="2014" name="Int. J. Syst. Evol. Microbiol.">
        <title>Rhodoluna lacicola gen. nov., sp. nov., a planktonic freshwater bacterium with stream-lined genome.</title>
        <authorList>
            <person name="Hahn M."/>
            <person name="Schmidt J."/>
            <person name="Taipale S.J."/>
            <person name="Doolittle W.F."/>
            <person name="Koll U."/>
        </authorList>
    </citation>
    <scope>NUCLEOTIDE SEQUENCE [LARGE SCALE GENOMIC DNA]</scope>
    <source>
        <strain evidence="2 3">MWH-Ta8</strain>
    </source>
</reference>
<keyword evidence="1" id="KW-1133">Transmembrane helix</keyword>
<feature type="transmembrane region" description="Helical" evidence="1">
    <location>
        <begin position="12"/>
        <end position="29"/>
    </location>
</feature>
<protein>
    <submittedName>
        <fullName evidence="2">Putative membrane protein</fullName>
    </submittedName>
</protein>
<feature type="transmembrane region" description="Helical" evidence="1">
    <location>
        <begin position="174"/>
        <end position="193"/>
    </location>
</feature>
<feature type="transmembrane region" description="Helical" evidence="1">
    <location>
        <begin position="150"/>
        <end position="168"/>
    </location>
</feature>
<dbReference type="HOGENOM" id="CLU_083843_0_0_11"/>
<dbReference type="PANTHER" id="PTHR40078">
    <property type="entry name" value="INTEGRAL MEMBRANE PROTEIN-RELATED"/>
    <property type="match status" value="1"/>
</dbReference>
<dbReference type="RefSeq" id="WP_038502525.1">
    <property type="nucleotide sequence ID" value="NZ_CP007490.1"/>
</dbReference>
<dbReference type="eggNOG" id="COG2364">
    <property type="taxonomic scope" value="Bacteria"/>
</dbReference>
<dbReference type="InterPro" id="IPR038750">
    <property type="entry name" value="YczE/YyaS-like"/>
</dbReference>